<keyword evidence="8" id="KW-1133">Transmembrane helix</keyword>
<proteinExistence type="inferred from homology"/>
<evidence type="ECO:0000256" key="18">
    <source>
        <dbReference type="SAM" id="SignalP"/>
    </source>
</evidence>
<dbReference type="InterPro" id="IPR015500">
    <property type="entry name" value="Peptidase_S8_subtilisin-rel"/>
</dbReference>
<evidence type="ECO:0000256" key="8">
    <source>
        <dbReference type="ARBA" id="ARBA00022989"/>
    </source>
</evidence>
<dbReference type="VEuPathDB" id="CryptoDB:Vbra_15024"/>
<dbReference type="GO" id="GO:0005509">
    <property type="term" value="F:calcium ion binding"/>
    <property type="evidence" value="ECO:0007669"/>
    <property type="project" value="InterPro"/>
</dbReference>
<dbReference type="SMART" id="SM00137">
    <property type="entry name" value="MAM"/>
    <property type="match status" value="3"/>
</dbReference>
<evidence type="ECO:0000259" key="19">
    <source>
        <dbReference type="PROSITE" id="PS50026"/>
    </source>
</evidence>
<dbReference type="Gene3D" id="2.10.25.10">
    <property type="entry name" value="Laminin"/>
    <property type="match status" value="1"/>
</dbReference>
<evidence type="ECO:0000256" key="2">
    <source>
        <dbReference type="ARBA" id="ARBA00022670"/>
    </source>
</evidence>
<feature type="chain" id="PRO_5005189069" description="subtilisin" evidence="18">
    <location>
        <begin position="23"/>
        <end position="2161"/>
    </location>
</feature>
<evidence type="ECO:0000256" key="11">
    <source>
        <dbReference type="ARBA" id="ARBA00023180"/>
    </source>
</evidence>
<keyword evidence="3" id="KW-0812">Transmembrane</keyword>
<evidence type="ECO:0000256" key="7">
    <source>
        <dbReference type="ARBA" id="ARBA00022825"/>
    </source>
</evidence>
<keyword evidence="4 18" id="KW-0732">Signal</keyword>
<keyword evidence="15" id="KW-0245">EGF-like domain</keyword>
<evidence type="ECO:0000313" key="23">
    <source>
        <dbReference type="Proteomes" id="UP000041254"/>
    </source>
</evidence>
<evidence type="ECO:0000256" key="5">
    <source>
        <dbReference type="ARBA" id="ARBA00022737"/>
    </source>
</evidence>
<evidence type="ECO:0000256" key="15">
    <source>
        <dbReference type="PROSITE-ProRule" id="PRU00076"/>
    </source>
</evidence>
<feature type="signal peptide" evidence="18">
    <location>
        <begin position="1"/>
        <end position="22"/>
    </location>
</feature>
<reference evidence="22 23" key="1">
    <citation type="submission" date="2014-11" db="EMBL/GenBank/DDBJ databases">
        <authorList>
            <person name="Zhu J."/>
            <person name="Qi W."/>
            <person name="Song R."/>
        </authorList>
    </citation>
    <scope>NUCLEOTIDE SEQUENCE [LARGE SCALE GENOMIC DNA]</scope>
</reference>
<dbReference type="PANTHER" id="PTHR23282:SF101">
    <property type="entry name" value="MAM DOMAIN-CONTAINING PROTEIN"/>
    <property type="match status" value="1"/>
</dbReference>
<dbReference type="PANTHER" id="PTHR23282">
    <property type="entry name" value="APICAL ENDOSOMAL GLYCOPROTEIN PRECURSOR"/>
    <property type="match status" value="1"/>
</dbReference>
<dbReference type="SUPFAM" id="SSF52743">
    <property type="entry name" value="Subtilisin-like"/>
    <property type="match status" value="1"/>
</dbReference>
<comment type="caution">
    <text evidence="15">Lacks conserved residue(s) required for the propagation of feature annotation.</text>
</comment>
<dbReference type="PROSITE" id="PS00138">
    <property type="entry name" value="SUBTILASE_SER"/>
    <property type="match status" value="1"/>
</dbReference>
<dbReference type="FunFam" id="3.10.250.10:FF:000016">
    <property type="entry name" value="Scavenger receptor cysteine-rich protein type 12"/>
    <property type="match status" value="1"/>
</dbReference>
<evidence type="ECO:0000256" key="13">
    <source>
        <dbReference type="ARBA" id="ARBA00023619"/>
    </source>
</evidence>
<comment type="similarity">
    <text evidence="16">Belongs to the peptidase S8 family.</text>
</comment>
<dbReference type="Gene3D" id="2.60.120.200">
    <property type="match status" value="3"/>
</dbReference>
<feature type="region of interest" description="Disordered" evidence="17">
    <location>
        <begin position="670"/>
        <end position="689"/>
    </location>
</feature>
<dbReference type="InterPro" id="IPR000209">
    <property type="entry name" value="Peptidase_S8/S53_dom"/>
</dbReference>
<keyword evidence="9" id="KW-0472">Membrane</keyword>
<evidence type="ECO:0000259" key="20">
    <source>
        <dbReference type="PROSITE" id="PS50060"/>
    </source>
</evidence>
<evidence type="ECO:0000256" key="17">
    <source>
        <dbReference type="SAM" id="MobiDB-lite"/>
    </source>
</evidence>
<dbReference type="PROSITE" id="PS00137">
    <property type="entry name" value="SUBTILASE_HIS"/>
    <property type="match status" value="1"/>
</dbReference>
<dbReference type="PROSITE" id="PS51892">
    <property type="entry name" value="SUBTILASE"/>
    <property type="match status" value="1"/>
</dbReference>
<keyword evidence="6 16" id="KW-0378">Hydrolase</keyword>
<dbReference type="EC" id="3.4.21.62" evidence="13"/>
<evidence type="ECO:0000256" key="9">
    <source>
        <dbReference type="ARBA" id="ARBA00023136"/>
    </source>
</evidence>
<keyword evidence="10 15" id="KW-1015">Disulfide bond</keyword>
<dbReference type="InterPro" id="IPR001881">
    <property type="entry name" value="EGF-like_Ca-bd_dom"/>
</dbReference>
<dbReference type="InParanoid" id="A0A0G4FC41"/>
<name>A0A0G4FC41_VITBC</name>
<dbReference type="SMART" id="SM00202">
    <property type="entry name" value="SR"/>
    <property type="match status" value="2"/>
</dbReference>
<dbReference type="CDD" id="cd06263">
    <property type="entry name" value="MAM"/>
    <property type="match status" value="2"/>
</dbReference>
<dbReference type="PROSITE" id="PS50060">
    <property type="entry name" value="MAM_2"/>
    <property type="match status" value="3"/>
</dbReference>
<evidence type="ECO:0000256" key="4">
    <source>
        <dbReference type="ARBA" id="ARBA00022729"/>
    </source>
</evidence>
<dbReference type="GO" id="GO:0006508">
    <property type="term" value="P:proteolysis"/>
    <property type="evidence" value="ECO:0007669"/>
    <property type="project" value="UniProtKB-KW"/>
</dbReference>
<dbReference type="InterPro" id="IPR009030">
    <property type="entry name" value="Growth_fac_rcpt_cys_sf"/>
</dbReference>
<dbReference type="InterPro" id="IPR000742">
    <property type="entry name" value="EGF"/>
</dbReference>
<keyword evidence="11" id="KW-0325">Glycoprotein</keyword>
<dbReference type="InterPro" id="IPR036772">
    <property type="entry name" value="SRCR-like_dom_sf"/>
</dbReference>
<keyword evidence="23" id="KW-1185">Reference proteome</keyword>
<keyword evidence="2 16" id="KW-0645">Protease</keyword>
<dbReference type="SUPFAM" id="SSF49899">
    <property type="entry name" value="Concanavalin A-like lectins/glucanases"/>
    <property type="match status" value="3"/>
</dbReference>
<feature type="domain" description="MAM" evidence="20">
    <location>
        <begin position="1121"/>
        <end position="1283"/>
    </location>
</feature>
<dbReference type="Pfam" id="PF00530">
    <property type="entry name" value="SRCR"/>
    <property type="match status" value="2"/>
</dbReference>
<dbReference type="InterPro" id="IPR013320">
    <property type="entry name" value="ConA-like_dom_sf"/>
</dbReference>
<dbReference type="PROSITE" id="PS00420">
    <property type="entry name" value="SRCR_1"/>
    <property type="match status" value="1"/>
</dbReference>
<evidence type="ECO:0000256" key="1">
    <source>
        <dbReference type="ARBA" id="ARBA00004167"/>
    </source>
</evidence>
<dbReference type="Pfam" id="PF00629">
    <property type="entry name" value="MAM"/>
    <property type="match status" value="3"/>
</dbReference>
<dbReference type="InterPro" id="IPR051560">
    <property type="entry name" value="MAM_domain-containing"/>
</dbReference>
<feature type="active site" description="Charge relay system" evidence="14 16">
    <location>
        <position position="211"/>
    </location>
</feature>
<dbReference type="PRINTS" id="PR00258">
    <property type="entry name" value="SPERACTRCPTR"/>
</dbReference>
<feature type="active site" description="Charge relay system" evidence="14 16">
    <location>
        <position position="438"/>
    </location>
</feature>
<feature type="domain" description="MAM" evidence="20">
    <location>
        <begin position="932"/>
        <end position="1120"/>
    </location>
</feature>
<dbReference type="SUPFAM" id="SSF56487">
    <property type="entry name" value="SRCR-like"/>
    <property type="match status" value="2"/>
</dbReference>
<dbReference type="SMART" id="SM00179">
    <property type="entry name" value="EGF_CA"/>
    <property type="match status" value="1"/>
</dbReference>
<evidence type="ECO:0000256" key="14">
    <source>
        <dbReference type="PIRSR" id="PIRSR615500-1"/>
    </source>
</evidence>
<dbReference type="OrthoDB" id="412155at2759"/>
<dbReference type="InterPro" id="IPR034204">
    <property type="entry name" value="PfSUB1-like_cat_dom"/>
</dbReference>
<evidence type="ECO:0000259" key="21">
    <source>
        <dbReference type="PROSITE" id="PS50287"/>
    </source>
</evidence>
<feature type="active site" description="Charge relay system" evidence="14 16">
    <location>
        <position position="266"/>
    </location>
</feature>
<dbReference type="EMBL" id="CDMY01000405">
    <property type="protein sequence ID" value="CEM10777.1"/>
    <property type="molecule type" value="Genomic_DNA"/>
</dbReference>
<evidence type="ECO:0000313" key="22">
    <source>
        <dbReference type="EMBL" id="CEM10777.1"/>
    </source>
</evidence>
<dbReference type="GO" id="GO:0016020">
    <property type="term" value="C:membrane"/>
    <property type="evidence" value="ECO:0007669"/>
    <property type="project" value="UniProtKB-SubCell"/>
</dbReference>
<accession>A0A0G4FC41</accession>
<organism evidence="22 23">
    <name type="scientific">Vitrella brassicaformis (strain CCMP3155)</name>
    <dbReference type="NCBI Taxonomy" id="1169540"/>
    <lineage>
        <taxon>Eukaryota</taxon>
        <taxon>Sar</taxon>
        <taxon>Alveolata</taxon>
        <taxon>Colpodellida</taxon>
        <taxon>Vitrellaceae</taxon>
        <taxon>Vitrella</taxon>
    </lineage>
</organism>
<dbReference type="CDD" id="cd00054">
    <property type="entry name" value="EGF_CA"/>
    <property type="match status" value="1"/>
</dbReference>
<dbReference type="PROSITE" id="PS50026">
    <property type="entry name" value="EGF_3"/>
    <property type="match status" value="1"/>
</dbReference>
<dbReference type="Proteomes" id="UP000041254">
    <property type="component" value="Unassembled WGS sequence"/>
</dbReference>
<sequence length="2161" mass="233915">MLIGLALWAVALLLLSDNGTSAAHGDVSVMFMFDEGLSAADVEAKRAEVAAEWDGHAIIESLPLTGIEILHLHNDTNETAQSVISRLEADPHIAAYHESRRTFVDTPSRRRRLGGIYDDLDTDPIDLESIVGPLSQEQLASGELGWTRASGGLATNGQEGYPRRGRGGAAAVLPDDPLYNESGMWWVDKVSLEEAWAIHRGTNGIVVAVVDGGINYDHPDLRENIWVNPGEVPGDGIDNDGNGYVDDVFGWNFVDDNNDPMAIDQHGTHIAGLLAARGNNSEGVVGVTWGARLMAIKAVDDRGHGRDDAFARGWEYAARMGAKISTASFGWRESPFLVNVMLRRIVRRLADLGHLIVTAAGNSNEENDSISDDGLTIGSRDFPCGWSAANVLCVGSSLPSDEMAGFSNVGKDSVDLVAPGVEILSTFGDVYRMATGTSISAPIVAGVAALVWDYLPELTATKVATAVVSSADYSPHLMSFTKTSGRVNAHRALLAGMQMLECDVLSLYSNSSLWPAALSDQWQKSPARQRGKATWALKATADGDADTSPPSIVWEQSLPGWVIRTENLTFVSPLLSPDVPSQLNNTRPRSGNWTVYATNMLPNKTVELVPSSLNDTAKRGEVELLTFCGAIGSCGFEEGHTCGYAHDFNFSKDNTTGGEVRWELERRFFDGRRPGPPEDRTQRSGQGQYGLLDLSRPSLKASTFSVPPVYSPPSPPIGQGCLEFFVWTHVQRQYVLEVSILRANETAGNETRVKAARGETDGWRQVQVELNEMDQAFQIGFWVSHTGEPAAPDAPTDLFIAIDDIAVKAGQCAPCPFLRSHGRLQDSTNPVLRSASTFWLRSGFQNGKSTFSNGPLFVFWSTLSDSWKVAYTAGGTSEPVVIAETLGVDSPMLSLPPIDSDWVLVSGGERLNSTLTNVRITCESYIPTSEDIACDFENGFCGWEQDSENDTLDWSLEVAAGKLRTADGGEALTGDHTMSSSGVLYAFLYVGPFGVVDGREEGLGRLISPIHSGSDDNKGFCLQVHYQLTAPESTSPADRLAIYVVPASTGNYTSLATSRTIARWTSAHLKKRRRTWHVARLFFSSDVDFRVVIEGHVYLKERGGGLALDDIMIWDGGCPEVSCSFEGAMCGYRNDLSDTEAWSTGPQDLLTDVTSLPRAGYFSPSYLWAWSSGMEGSTRITSPPEIPSSPLTKYCLQFAYHLFGSAVGSLTVTKTEDGVSRELWAVGGLDHGDSWQLAMTRFSASSAFNITFEATRNGASVGSKQFLPVAIDEVQLVRGSCEVCKYLSIYGFPEPHEAANGMWKAEDVSQSWPTFHRNNATLVFVARHESWLFVNGSDPSAPDVFAFVRSVGNIPHSGIWMQTNSSALETTSYFWLNIACADTDPCADSPPPTDAEDGPQECPVCLASEVGEGYGECLCFPGSEYAEDGVCVDIDECALPGVCDEMASCENRLGAVMAICVCPDGFYEDPTTFQCIKEPDVGDVRLVDGSDQASGRVEFYGRGSWGTICPVEFSFFDADVICRQLGAGKAMHILTKPHKSLPDTPPAIIWLHHLRCKGHEQNLLECGSLERYGVEGSDVVDCGGQPKDLWVRCEASDTSALRTELLPAAGVEEGAWSSVRGGALRGSVGRSKAELVGAPQLLGQETHGTLLFDRDLVEGDGSGGSLREELKEALQESLTLLYNFRENGMPKALKGTSFLALPTPRSVGALAKALGSDDRAAIRSFVESGGVLILQSDMHTVPNTVFNWTITSKSDNSIALIYCDIFNFTEAARNNSRFAQSPEALLNRPVTSTVLSSSLPDDSLSLYECDGHSASYAVRRGEGWVVGLGWDWSVRDEEEIESISAEERRRRWERLEHLFAWKQHLLQTISRLTSPPVAFDTNVSCSDGLMNGDEQNSDCGGSCQPCVCQHGNTSYPVDTQLLYDEACSAPLLPWPPPPAVRVCQANGNFSYAPQCAPEPVEGEVRLDLGRGGMDEGRVVIYRDGKWGIVCGDHRFTLREAQVVCRHLGYEVANRSQVTAYREPSLGLSIFSIPDCDGSEESLAECSDRSHPSNALVSSLYPSGEEVTSCHTTIKAAAVRCHGEAGTDGWRKAYEAAGEPVVLENNGGSTRRLQAAMAAASGGLGQRRASAAAIERRLVGDRHYSTASSRRAGAWRGGRGGH</sequence>
<dbReference type="Pfam" id="PF00082">
    <property type="entry name" value="Peptidase_S8"/>
    <property type="match status" value="1"/>
</dbReference>
<dbReference type="PROSITE" id="PS50287">
    <property type="entry name" value="SRCR_2"/>
    <property type="match status" value="2"/>
</dbReference>
<feature type="domain" description="MAM" evidence="20">
    <location>
        <begin position="632"/>
        <end position="814"/>
    </location>
</feature>
<dbReference type="Gene3D" id="3.40.50.200">
    <property type="entry name" value="Peptidase S8/S53 domain"/>
    <property type="match status" value="1"/>
</dbReference>
<comment type="catalytic activity">
    <reaction evidence="12">
        <text>Hydrolysis of proteins with broad specificity for peptide bonds, and a preference for a large uncharged residue in P1. Hydrolyzes peptide amides.</text>
        <dbReference type="EC" id="3.4.21.62"/>
    </reaction>
</comment>
<dbReference type="InterPro" id="IPR022398">
    <property type="entry name" value="Peptidase_S8_His-AS"/>
</dbReference>
<evidence type="ECO:0000256" key="6">
    <source>
        <dbReference type="ARBA" id="ARBA00022801"/>
    </source>
</evidence>
<dbReference type="InterPro" id="IPR023828">
    <property type="entry name" value="Peptidase_S8_Ser-AS"/>
</dbReference>
<dbReference type="InterPro" id="IPR036852">
    <property type="entry name" value="Peptidase_S8/S53_dom_sf"/>
</dbReference>
<dbReference type="SUPFAM" id="SSF57184">
    <property type="entry name" value="Growth factor receptor domain"/>
    <property type="match status" value="1"/>
</dbReference>
<gene>
    <name evidence="22" type="ORF">Vbra_15024</name>
</gene>
<evidence type="ECO:0000256" key="3">
    <source>
        <dbReference type="ARBA" id="ARBA00022692"/>
    </source>
</evidence>
<dbReference type="InterPro" id="IPR000998">
    <property type="entry name" value="MAM_dom"/>
</dbReference>
<dbReference type="Gene3D" id="3.10.250.10">
    <property type="entry name" value="SRCR-like domain"/>
    <property type="match status" value="2"/>
</dbReference>
<evidence type="ECO:0000256" key="16">
    <source>
        <dbReference type="PROSITE-ProRule" id="PRU01240"/>
    </source>
</evidence>
<dbReference type="CDD" id="cd07473">
    <property type="entry name" value="Peptidases_S8_Subtilisin_like"/>
    <property type="match status" value="1"/>
</dbReference>
<keyword evidence="7 16" id="KW-0720">Serine protease</keyword>
<feature type="disulfide bond" evidence="15">
    <location>
        <begin position="1443"/>
        <end position="1460"/>
    </location>
</feature>
<protein>
    <recommendedName>
        <fullName evidence="13">subtilisin</fullName>
        <ecNumber evidence="13">3.4.21.62</ecNumber>
    </recommendedName>
</protein>
<dbReference type="InterPro" id="IPR001190">
    <property type="entry name" value="SRCR"/>
</dbReference>
<dbReference type="PRINTS" id="PR00723">
    <property type="entry name" value="SUBTILISIN"/>
</dbReference>
<dbReference type="GO" id="GO:0004252">
    <property type="term" value="F:serine-type endopeptidase activity"/>
    <property type="evidence" value="ECO:0007669"/>
    <property type="project" value="UniProtKB-UniRule"/>
</dbReference>
<evidence type="ECO:0000256" key="12">
    <source>
        <dbReference type="ARBA" id="ARBA00023529"/>
    </source>
</evidence>
<comment type="subcellular location">
    <subcellularLocation>
        <location evidence="1">Membrane</location>
        <topology evidence="1">Single-pass membrane protein</topology>
    </subcellularLocation>
</comment>
<keyword evidence="5" id="KW-0677">Repeat</keyword>
<feature type="domain" description="SRCR" evidence="21">
    <location>
        <begin position="1964"/>
        <end position="2081"/>
    </location>
</feature>
<feature type="domain" description="EGF-like" evidence="19">
    <location>
        <begin position="1433"/>
        <end position="1474"/>
    </location>
</feature>
<evidence type="ECO:0000256" key="10">
    <source>
        <dbReference type="ARBA" id="ARBA00023157"/>
    </source>
</evidence>
<dbReference type="PhylomeDB" id="A0A0G4FC41"/>
<feature type="domain" description="SRCR" evidence="21">
    <location>
        <begin position="1484"/>
        <end position="1594"/>
    </location>
</feature>
<feature type="compositionally biased region" description="Basic and acidic residues" evidence="17">
    <location>
        <begin position="670"/>
        <end position="682"/>
    </location>
</feature>